<keyword evidence="1" id="KW-1133">Transmembrane helix</keyword>
<feature type="transmembrane region" description="Helical" evidence="1">
    <location>
        <begin position="67"/>
        <end position="91"/>
    </location>
</feature>
<evidence type="ECO:0000313" key="2">
    <source>
        <dbReference type="EMBL" id="KDR06855.1"/>
    </source>
</evidence>
<reference evidence="2 3" key="1">
    <citation type="journal article" date="2014" name="Nat. Commun.">
        <title>Molecular traces of alternative social organization in a termite genome.</title>
        <authorList>
            <person name="Terrapon N."/>
            <person name="Li C."/>
            <person name="Robertson H.M."/>
            <person name="Ji L."/>
            <person name="Meng X."/>
            <person name="Booth W."/>
            <person name="Chen Z."/>
            <person name="Childers C.P."/>
            <person name="Glastad K.M."/>
            <person name="Gokhale K."/>
            <person name="Gowin J."/>
            <person name="Gronenberg W."/>
            <person name="Hermansen R.A."/>
            <person name="Hu H."/>
            <person name="Hunt B.G."/>
            <person name="Huylmans A.K."/>
            <person name="Khalil S.M."/>
            <person name="Mitchell R.D."/>
            <person name="Munoz-Torres M.C."/>
            <person name="Mustard J.A."/>
            <person name="Pan H."/>
            <person name="Reese J.T."/>
            <person name="Scharf M.E."/>
            <person name="Sun F."/>
            <person name="Vogel H."/>
            <person name="Xiao J."/>
            <person name="Yang W."/>
            <person name="Yang Z."/>
            <person name="Yang Z."/>
            <person name="Zhou J."/>
            <person name="Zhu J."/>
            <person name="Brent C.S."/>
            <person name="Elsik C.G."/>
            <person name="Goodisman M.A."/>
            <person name="Liberles D.A."/>
            <person name="Roe R.M."/>
            <person name="Vargo E.L."/>
            <person name="Vilcinskas A."/>
            <person name="Wang J."/>
            <person name="Bornberg-Bauer E."/>
            <person name="Korb J."/>
            <person name="Zhang G."/>
            <person name="Liebig J."/>
        </authorList>
    </citation>
    <scope>NUCLEOTIDE SEQUENCE [LARGE SCALE GENOMIC DNA]</scope>
    <source>
        <tissue evidence="2">Whole organism</tissue>
    </source>
</reference>
<dbReference type="Proteomes" id="UP000027135">
    <property type="component" value="Unassembled WGS sequence"/>
</dbReference>
<dbReference type="AlphaFoldDB" id="A0A067QG05"/>
<sequence length="103" mass="11894">MDSLQPRSDFHIRNCYLSRIGAALLCSVMWHSHSMRLYCSTTADFLFSPSSKSAEEKMSVYSLRHRLSLSLFFCFLSTLLWCVLSYLQLLILCPTPQNSMLFV</sequence>
<keyword evidence="3" id="KW-1185">Reference proteome</keyword>
<gene>
    <name evidence="2" type="ORF">L798_03852</name>
</gene>
<evidence type="ECO:0000313" key="3">
    <source>
        <dbReference type="Proteomes" id="UP000027135"/>
    </source>
</evidence>
<dbReference type="InParanoid" id="A0A067QG05"/>
<proteinExistence type="predicted"/>
<protein>
    <submittedName>
        <fullName evidence="2">Uncharacterized protein</fullName>
    </submittedName>
</protein>
<evidence type="ECO:0000256" key="1">
    <source>
        <dbReference type="SAM" id="Phobius"/>
    </source>
</evidence>
<keyword evidence="1" id="KW-0812">Transmembrane</keyword>
<keyword evidence="1" id="KW-0472">Membrane</keyword>
<accession>A0A067QG05</accession>
<organism evidence="2 3">
    <name type="scientific">Zootermopsis nevadensis</name>
    <name type="common">Dampwood termite</name>
    <dbReference type="NCBI Taxonomy" id="136037"/>
    <lineage>
        <taxon>Eukaryota</taxon>
        <taxon>Metazoa</taxon>
        <taxon>Ecdysozoa</taxon>
        <taxon>Arthropoda</taxon>
        <taxon>Hexapoda</taxon>
        <taxon>Insecta</taxon>
        <taxon>Pterygota</taxon>
        <taxon>Neoptera</taxon>
        <taxon>Polyneoptera</taxon>
        <taxon>Dictyoptera</taxon>
        <taxon>Blattodea</taxon>
        <taxon>Blattoidea</taxon>
        <taxon>Termitoidae</taxon>
        <taxon>Termopsidae</taxon>
        <taxon>Zootermopsis</taxon>
    </lineage>
</organism>
<dbReference type="EMBL" id="KK869503">
    <property type="protein sequence ID" value="KDR06855.1"/>
    <property type="molecule type" value="Genomic_DNA"/>
</dbReference>
<name>A0A067QG05_ZOONE</name>